<evidence type="ECO:0000313" key="3">
    <source>
        <dbReference type="Proteomes" id="UP000435243"/>
    </source>
</evidence>
<dbReference type="OrthoDB" id="7596780at2"/>
<gene>
    <name evidence="2" type="ORF">GRI32_00685</name>
</gene>
<feature type="chain" id="PRO_5032309240" evidence="1">
    <location>
        <begin position="30"/>
        <end position="177"/>
    </location>
</feature>
<accession>A0A844ZIZ6</accession>
<dbReference type="AlphaFoldDB" id="A0A844ZIZ6"/>
<protein>
    <submittedName>
        <fullName evidence="2">Uncharacterized protein</fullName>
    </submittedName>
</protein>
<dbReference type="RefSeq" id="WP_160589215.1">
    <property type="nucleotide sequence ID" value="NZ_BAAAFP010000002.1"/>
</dbReference>
<proteinExistence type="predicted"/>
<keyword evidence="1" id="KW-0732">Signal</keyword>
<dbReference type="Proteomes" id="UP000435243">
    <property type="component" value="Unassembled WGS sequence"/>
</dbReference>
<reference evidence="2 3" key="1">
    <citation type="submission" date="2019-12" db="EMBL/GenBank/DDBJ databases">
        <title>Genomic-based taxomic classification of the family Erythrobacteraceae.</title>
        <authorList>
            <person name="Xu L."/>
        </authorList>
    </citation>
    <scope>NUCLEOTIDE SEQUENCE [LARGE SCALE GENOMIC DNA]</scope>
    <source>
        <strain evidence="2 3">JCM 16339</strain>
    </source>
</reference>
<feature type="signal peptide" evidence="1">
    <location>
        <begin position="1"/>
        <end position="29"/>
    </location>
</feature>
<evidence type="ECO:0000313" key="2">
    <source>
        <dbReference type="EMBL" id="MXO87252.1"/>
    </source>
</evidence>
<name>A0A844ZIZ6_9SPHN</name>
<dbReference type="EMBL" id="WTYY01000001">
    <property type="protein sequence ID" value="MXO87252.1"/>
    <property type="molecule type" value="Genomic_DNA"/>
</dbReference>
<organism evidence="2 3">
    <name type="scientific">Alteraurantiacibacter aestuarii</name>
    <dbReference type="NCBI Taxonomy" id="650004"/>
    <lineage>
        <taxon>Bacteria</taxon>
        <taxon>Pseudomonadati</taxon>
        <taxon>Pseudomonadota</taxon>
        <taxon>Alphaproteobacteria</taxon>
        <taxon>Sphingomonadales</taxon>
        <taxon>Erythrobacteraceae</taxon>
        <taxon>Alteraurantiacibacter</taxon>
    </lineage>
</organism>
<comment type="caution">
    <text evidence="2">The sequence shown here is derived from an EMBL/GenBank/DDBJ whole genome shotgun (WGS) entry which is preliminary data.</text>
</comment>
<evidence type="ECO:0000256" key="1">
    <source>
        <dbReference type="SAM" id="SignalP"/>
    </source>
</evidence>
<keyword evidence="3" id="KW-1185">Reference proteome</keyword>
<sequence length="177" mass="19245">MKAASSQALLACAIAAASLLAGSATQVQAQVQEENYRQIVIIMRACAQIEDIGARVTCYDNNIQPGGAAAQPASPVSPMRQIQARGFGAEALTQVQQERRDSRPEELEARVSAAERVLPGIYLVTLEDGAQWQFIDAAPISYEPPRAGSQIRIYRGSLGSFLMRFDGQQGLRVRRVR</sequence>